<evidence type="ECO:0000259" key="1">
    <source>
        <dbReference type="PROSITE" id="PS50191"/>
    </source>
</evidence>
<organism evidence="2">
    <name type="scientific">Homalodisca liturata</name>
    <dbReference type="NCBI Taxonomy" id="320908"/>
    <lineage>
        <taxon>Eukaryota</taxon>
        <taxon>Metazoa</taxon>
        <taxon>Ecdysozoa</taxon>
        <taxon>Arthropoda</taxon>
        <taxon>Hexapoda</taxon>
        <taxon>Insecta</taxon>
        <taxon>Pterygota</taxon>
        <taxon>Neoptera</taxon>
        <taxon>Paraneoptera</taxon>
        <taxon>Hemiptera</taxon>
        <taxon>Auchenorrhyncha</taxon>
        <taxon>Membracoidea</taxon>
        <taxon>Cicadellidae</taxon>
        <taxon>Cicadellinae</taxon>
        <taxon>Proconiini</taxon>
        <taxon>Homalodisca</taxon>
    </lineage>
</organism>
<dbReference type="GO" id="GO:1902936">
    <property type="term" value="F:phosphatidylinositol bisphosphate binding"/>
    <property type="evidence" value="ECO:0007669"/>
    <property type="project" value="TreeGrafter"/>
</dbReference>
<feature type="domain" description="CRAL-TRIO" evidence="1">
    <location>
        <begin position="166"/>
        <end position="263"/>
    </location>
</feature>
<accession>A0A1B6IGF9</accession>
<dbReference type="CDD" id="cd00170">
    <property type="entry name" value="SEC14"/>
    <property type="match status" value="1"/>
</dbReference>
<dbReference type="SUPFAM" id="SSF52087">
    <property type="entry name" value="CRAL/TRIO domain"/>
    <property type="match status" value="1"/>
</dbReference>
<proteinExistence type="predicted"/>
<dbReference type="AlphaFoldDB" id="A0A1B6IGF9"/>
<dbReference type="InterPro" id="IPR001251">
    <property type="entry name" value="CRAL-TRIO_dom"/>
</dbReference>
<name>A0A1B6IGF9_9HEMI</name>
<feature type="non-terminal residue" evidence="2">
    <location>
        <position position="1"/>
    </location>
</feature>
<dbReference type="PROSITE" id="PS50191">
    <property type="entry name" value="CRAL_TRIO"/>
    <property type="match status" value="1"/>
</dbReference>
<dbReference type="PANTHER" id="PTHR10174:SF222">
    <property type="entry name" value="GH10083P-RELATED"/>
    <property type="match status" value="1"/>
</dbReference>
<dbReference type="GO" id="GO:0016020">
    <property type="term" value="C:membrane"/>
    <property type="evidence" value="ECO:0007669"/>
    <property type="project" value="TreeGrafter"/>
</dbReference>
<dbReference type="SMART" id="SM00516">
    <property type="entry name" value="SEC14"/>
    <property type="match status" value="1"/>
</dbReference>
<reference evidence="2" key="1">
    <citation type="submission" date="2015-11" db="EMBL/GenBank/DDBJ databases">
        <title>De novo transcriptome assembly of four potential Pierce s Disease insect vectors from Arizona vineyards.</title>
        <authorList>
            <person name="Tassone E.E."/>
        </authorList>
    </citation>
    <scope>NUCLEOTIDE SEQUENCE</scope>
</reference>
<sequence>SNSSLPNYKKMIQYEPPSTEVLEKYYQELGITVETLERDVATLKSWMEKQPHLPDNVDNETLEKFLIHSKNSLERAKSKLDCYYTARATIPDMFHDRDPLDPSIKNIAEVAMYCTCPKTTPEGDRVTIIKTFDQDLKRFDILACIKIGLMMLDAHLAEDLCRKHLVVFDFEGSSLGHAAAFTIPVIKRALQLFLDVLPQRFAGFHVVNAPSYFESIVNICKGLLNSKLSQRVFVHGKDMTTLHQYISKDVLPPEYGGTYSASIEELRVMAYQSLVERRDWFLQQNKIHSDEDKRPNRKLNGIDQQLEGSFRKIAID</sequence>
<gene>
    <name evidence="2" type="ORF">g.6822</name>
</gene>
<dbReference type="InterPro" id="IPR036273">
    <property type="entry name" value="CRAL/TRIO_N_dom_sf"/>
</dbReference>
<dbReference type="SUPFAM" id="SSF46938">
    <property type="entry name" value="CRAL/TRIO N-terminal domain"/>
    <property type="match status" value="1"/>
</dbReference>
<dbReference type="InterPro" id="IPR036865">
    <property type="entry name" value="CRAL-TRIO_dom_sf"/>
</dbReference>
<evidence type="ECO:0000313" key="2">
    <source>
        <dbReference type="EMBL" id="JAS86004.1"/>
    </source>
</evidence>
<dbReference type="Pfam" id="PF00650">
    <property type="entry name" value="CRAL_TRIO"/>
    <property type="match status" value="1"/>
</dbReference>
<protein>
    <recommendedName>
        <fullName evidence="1">CRAL-TRIO domain-containing protein</fullName>
    </recommendedName>
</protein>
<dbReference type="Gene3D" id="3.40.525.10">
    <property type="entry name" value="CRAL-TRIO lipid binding domain"/>
    <property type="match status" value="1"/>
</dbReference>
<dbReference type="EMBL" id="GECU01021702">
    <property type="protein sequence ID" value="JAS86004.1"/>
    <property type="molecule type" value="Transcribed_RNA"/>
</dbReference>
<dbReference type="PRINTS" id="PR00180">
    <property type="entry name" value="CRETINALDHBP"/>
</dbReference>
<dbReference type="PANTHER" id="PTHR10174">
    <property type="entry name" value="ALPHA-TOCOPHEROL TRANSFER PROTEIN-RELATED"/>
    <property type="match status" value="1"/>
</dbReference>